<dbReference type="EMBL" id="SNWM01000007">
    <property type="protein sequence ID" value="TDO19350.1"/>
    <property type="molecule type" value="Genomic_DNA"/>
</dbReference>
<evidence type="ECO:0000313" key="3">
    <source>
        <dbReference type="Proteomes" id="UP000295499"/>
    </source>
</evidence>
<keyword evidence="1" id="KW-0472">Membrane</keyword>
<keyword evidence="3" id="KW-1185">Reference proteome</keyword>
<evidence type="ECO:0000256" key="1">
    <source>
        <dbReference type="SAM" id="Phobius"/>
    </source>
</evidence>
<feature type="transmembrane region" description="Helical" evidence="1">
    <location>
        <begin position="24"/>
        <end position="46"/>
    </location>
</feature>
<gene>
    <name evidence="2" type="ORF">CLV32_4590</name>
</gene>
<dbReference type="Proteomes" id="UP000295499">
    <property type="component" value="Unassembled WGS sequence"/>
</dbReference>
<proteinExistence type="predicted"/>
<sequence length="225" mass="26724">MATDNQQTVRIRWLFGNKNIQVEMLSAITSMISTFVGVAALFIGVWQFNLSLEKTDIQIKFLENEKIERNAENRPIVRFVDFTVDKEPHNWSFKSNLVNEGKRQADSLITTCQVLAYDGSENLSNSYIVPMYERMVIKQNGLFPQESLRDSKKFDRIDLDVYLVRIDITYRDVVSKDKYPLTKYFKIDLKEQPVKITDYYEEQKYSDNRYHDEFHRVFDVYFPHK</sequence>
<dbReference type="AlphaFoldDB" id="A0A4R6IAX4"/>
<reference evidence="2 3" key="1">
    <citation type="submission" date="2019-03" db="EMBL/GenBank/DDBJ databases">
        <title>Genomic Encyclopedia of Archaeal and Bacterial Type Strains, Phase II (KMG-II): from individual species to whole genera.</title>
        <authorList>
            <person name="Goeker M."/>
        </authorList>
    </citation>
    <scope>NUCLEOTIDE SEQUENCE [LARGE SCALE GENOMIC DNA]</scope>
    <source>
        <strain evidence="2 3">DSM 19034</strain>
    </source>
</reference>
<keyword evidence="1" id="KW-0812">Transmembrane</keyword>
<evidence type="ECO:0000313" key="2">
    <source>
        <dbReference type="EMBL" id="TDO19350.1"/>
    </source>
</evidence>
<comment type="caution">
    <text evidence="2">The sequence shown here is derived from an EMBL/GenBank/DDBJ whole genome shotgun (WGS) entry which is preliminary data.</text>
</comment>
<dbReference type="RefSeq" id="WP_133559178.1">
    <property type="nucleotide sequence ID" value="NZ_SNWM01000007.1"/>
</dbReference>
<name>A0A4R6IAX4_9SPHI</name>
<accession>A0A4R6IAX4</accession>
<protein>
    <submittedName>
        <fullName evidence="2">Uncharacterized protein</fullName>
    </submittedName>
</protein>
<organism evidence="2 3">
    <name type="scientific">Pedobacter duraquae</name>
    <dbReference type="NCBI Taxonomy" id="425511"/>
    <lineage>
        <taxon>Bacteria</taxon>
        <taxon>Pseudomonadati</taxon>
        <taxon>Bacteroidota</taxon>
        <taxon>Sphingobacteriia</taxon>
        <taxon>Sphingobacteriales</taxon>
        <taxon>Sphingobacteriaceae</taxon>
        <taxon>Pedobacter</taxon>
    </lineage>
</organism>
<keyword evidence="1" id="KW-1133">Transmembrane helix</keyword>